<gene>
    <name evidence="1" type="ORF">ACFFNX_36735</name>
</gene>
<dbReference type="EMBL" id="JBHLZP010000414">
    <property type="protein sequence ID" value="MFB9837724.1"/>
    <property type="molecule type" value="Genomic_DNA"/>
</dbReference>
<dbReference type="RefSeq" id="WP_378210628.1">
    <property type="nucleotide sequence ID" value="NZ_JBHLZP010000414.1"/>
</dbReference>
<sequence>MGALRLGGGPGPLSVLAVGAGLGSASSVAAGRPDIAYVGVRVIYPLCVDLGVLNLVTVRAELGDCSSSPL</sequence>
<keyword evidence="2" id="KW-1185">Reference proteome</keyword>
<accession>A0ABV5YUL0</accession>
<evidence type="ECO:0000313" key="2">
    <source>
        <dbReference type="Proteomes" id="UP001589627"/>
    </source>
</evidence>
<name>A0ABV5YUL0_9ACTN</name>
<reference evidence="1 2" key="1">
    <citation type="submission" date="2024-09" db="EMBL/GenBank/DDBJ databases">
        <authorList>
            <person name="Sun Q."/>
            <person name="Mori K."/>
        </authorList>
    </citation>
    <scope>NUCLEOTIDE SEQUENCE [LARGE SCALE GENOMIC DNA]</scope>
    <source>
        <strain evidence="1 2">TBRC 0563</strain>
    </source>
</reference>
<dbReference type="Proteomes" id="UP001589627">
    <property type="component" value="Unassembled WGS sequence"/>
</dbReference>
<organism evidence="1 2">
    <name type="scientific">Actinoallomurus acaciae</name>
    <dbReference type="NCBI Taxonomy" id="502577"/>
    <lineage>
        <taxon>Bacteria</taxon>
        <taxon>Bacillati</taxon>
        <taxon>Actinomycetota</taxon>
        <taxon>Actinomycetes</taxon>
        <taxon>Streptosporangiales</taxon>
        <taxon>Thermomonosporaceae</taxon>
        <taxon>Actinoallomurus</taxon>
    </lineage>
</organism>
<feature type="non-terminal residue" evidence="1">
    <location>
        <position position="70"/>
    </location>
</feature>
<evidence type="ECO:0000313" key="1">
    <source>
        <dbReference type="EMBL" id="MFB9837724.1"/>
    </source>
</evidence>
<proteinExistence type="predicted"/>
<protein>
    <submittedName>
        <fullName evidence="1">Uncharacterized protein</fullName>
    </submittedName>
</protein>
<comment type="caution">
    <text evidence="1">The sequence shown here is derived from an EMBL/GenBank/DDBJ whole genome shotgun (WGS) entry which is preliminary data.</text>
</comment>